<proteinExistence type="predicted"/>
<evidence type="ECO:0000256" key="1">
    <source>
        <dbReference type="SAM" id="SignalP"/>
    </source>
</evidence>
<dbReference type="VEuPathDB" id="FungiDB:PTTG_05834"/>
<evidence type="ECO:0000313" key="3">
    <source>
        <dbReference type="EnsemblFungi" id="PTTG_05834-t43_1-p1"/>
    </source>
</evidence>
<sequence length="223" mass="24091">MVSFAHLITLLSVLVAISRADEIKAGPKSEEVDEKFFWGGGGFGFNNRWGMGSGYYLYNTLPGFYSRYTNFLGGPCYGYSVFPNRLALYNGFFAKATDGAQSVSRRAISLDAEQLFRRDAGHSVTCSTHGEAPKTFFVEHCLNAAHQLADNKVSTASHGTCKLALANSNEKVAPGQISTKDLEKGVHGIMQACATPQKENAEGAHAGKVDEKQIVMLMTHTGA</sequence>
<evidence type="ECO:0000313" key="4">
    <source>
        <dbReference type="Proteomes" id="UP000005240"/>
    </source>
</evidence>
<reference evidence="3 4" key="3">
    <citation type="journal article" date="2017" name="G3 (Bethesda)">
        <title>Comparative analysis highlights variable genome content of wheat rusts and divergence of the mating loci.</title>
        <authorList>
            <person name="Cuomo C.A."/>
            <person name="Bakkeren G."/>
            <person name="Khalil H.B."/>
            <person name="Panwar V."/>
            <person name="Joly D."/>
            <person name="Linning R."/>
            <person name="Sakthikumar S."/>
            <person name="Song X."/>
            <person name="Adiconis X."/>
            <person name="Fan L."/>
            <person name="Goldberg J.M."/>
            <person name="Levin J.Z."/>
            <person name="Young S."/>
            <person name="Zeng Q."/>
            <person name="Anikster Y."/>
            <person name="Bruce M."/>
            <person name="Wang M."/>
            <person name="Yin C."/>
            <person name="McCallum B."/>
            <person name="Szabo L.J."/>
            <person name="Hulbert S."/>
            <person name="Chen X."/>
            <person name="Fellers J.P."/>
        </authorList>
    </citation>
    <scope>NUCLEOTIDE SEQUENCE</scope>
    <source>
        <strain evidence="4">Isolate 1-1 / race 1 (BBBD)</strain>
        <strain evidence="3">isolate 1-1 / race 1 (BBBD)</strain>
    </source>
</reference>
<reference evidence="3" key="4">
    <citation type="submission" date="2025-05" db="UniProtKB">
        <authorList>
            <consortium name="EnsemblFungi"/>
        </authorList>
    </citation>
    <scope>IDENTIFICATION</scope>
    <source>
        <strain evidence="3">isolate 1-1 / race 1 (BBBD)</strain>
    </source>
</reference>
<dbReference type="EnsemblFungi" id="PTTG_05834-t43_1">
    <property type="protein sequence ID" value="PTTG_05834-t43_1-p1"/>
    <property type="gene ID" value="PTTG_05834"/>
</dbReference>
<organism evidence="2">
    <name type="scientific">Puccinia triticina (isolate 1-1 / race 1 (BBBD))</name>
    <name type="common">Brown leaf rust fungus</name>
    <dbReference type="NCBI Taxonomy" id="630390"/>
    <lineage>
        <taxon>Eukaryota</taxon>
        <taxon>Fungi</taxon>
        <taxon>Dikarya</taxon>
        <taxon>Basidiomycota</taxon>
        <taxon>Pucciniomycotina</taxon>
        <taxon>Pucciniomycetes</taxon>
        <taxon>Pucciniales</taxon>
        <taxon>Pucciniaceae</taxon>
        <taxon>Puccinia</taxon>
    </lineage>
</organism>
<protein>
    <submittedName>
        <fullName evidence="2 3">Uncharacterized protein</fullName>
    </submittedName>
</protein>
<reference evidence="2" key="2">
    <citation type="submission" date="2016-05" db="EMBL/GenBank/DDBJ databases">
        <title>Comparative analysis highlights variable genome content of wheat rusts and divergence of the mating loci.</title>
        <authorList>
            <person name="Cuomo C.A."/>
            <person name="Bakkeren G."/>
            <person name="Szabo L."/>
            <person name="Khalil H."/>
            <person name="Joly D."/>
            <person name="Goldberg J."/>
            <person name="Young S."/>
            <person name="Zeng Q."/>
            <person name="Fellers J."/>
        </authorList>
    </citation>
    <scope>NUCLEOTIDE SEQUENCE [LARGE SCALE GENOMIC DNA]</scope>
    <source>
        <strain evidence="2">1-1 BBBD Race 1</strain>
    </source>
</reference>
<keyword evidence="4" id="KW-1185">Reference proteome</keyword>
<accession>A0A180GAZ1</accession>
<keyword evidence="1" id="KW-0732">Signal</keyword>
<evidence type="ECO:0000313" key="2">
    <source>
        <dbReference type="EMBL" id="OAV89618.1"/>
    </source>
</evidence>
<feature type="signal peptide" evidence="1">
    <location>
        <begin position="1"/>
        <end position="20"/>
    </location>
</feature>
<dbReference type="OrthoDB" id="2498491at2759"/>
<dbReference type="AlphaFoldDB" id="A0A180GAZ1"/>
<name>A0A180GAZ1_PUCT1</name>
<reference evidence="2" key="1">
    <citation type="submission" date="2009-11" db="EMBL/GenBank/DDBJ databases">
        <authorList>
            <consortium name="The Broad Institute Genome Sequencing Platform"/>
            <person name="Ward D."/>
            <person name="Feldgarden M."/>
            <person name="Earl A."/>
            <person name="Young S.K."/>
            <person name="Zeng Q."/>
            <person name="Koehrsen M."/>
            <person name="Alvarado L."/>
            <person name="Berlin A."/>
            <person name="Bochicchio J."/>
            <person name="Borenstein D."/>
            <person name="Chapman S.B."/>
            <person name="Chen Z."/>
            <person name="Engels R."/>
            <person name="Freedman E."/>
            <person name="Gellesch M."/>
            <person name="Goldberg J."/>
            <person name="Griggs A."/>
            <person name="Gujja S."/>
            <person name="Heilman E."/>
            <person name="Heiman D."/>
            <person name="Hepburn T."/>
            <person name="Howarth C."/>
            <person name="Jen D."/>
            <person name="Larson L."/>
            <person name="Lewis B."/>
            <person name="Mehta T."/>
            <person name="Park D."/>
            <person name="Pearson M."/>
            <person name="Roberts A."/>
            <person name="Saif S."/>
            <person name="Shea T."/>
            <person name="Shenoy N."/>
            <person name="Sisk P."/>
            <person name="Stolte C."/>
            <person name="Sykes S."/>
            <person name="Thomson T."/>
            <person name="Walk T."/>
            <person name="White J."/>
            <person name="Yandava C."/>
            <person name="Izard J."/>
            <person name="Baranova O.V."/>
            <person name="Blanton J.M."/>
            <person name="Tanner A.C."/>
            <person name="Dewhirst F.E."/>
            <person name="Haas B."/>
            <person name="Nusbaum C."/>
            <person name="Birren B."/>
        </authorList>
    </citation>
    <scope>NUCLEOTIDE SEQUENCE [LARGE SCALE GENOMIC DNA]</scope>
    <source>
        <strain evidence="2">1-1 BBBD Race 1</strain>
    </source>
</reference>
<feature type="chain" id="PRO_5008109721" evidence="1">
    <location>
        <begin position="21"/>
        <end position="223"/>
    </location>
</feature>
<gene>
    <name evidence="2" type="ORF">PTTG_05834</name>
</gene>
<dbReference type="Proteomes" id="UP000005240">
    <property type="component" value="Unassembled WGS sequence"/>
</dbReference>
<dbReference type="EMBL" id="ADAS02000123">
    <property type="protein sequence ID" value="OAV89618.1"/>
    <property type="molecule type" value="Genomic_DNA"/>
</dbReference>